<dbReference type="OrthoDB" id="8046937at2759"/>
<sequence>MSHSDTSVETVKASEGNPEAGTQDDLPRRSDIISQPTEKMVQYKSEELEKREKELFSTFDKWRQMIREVRNVLKSVCEGDKLHEILDRGHKNAAYAGSIFSKSDAGSTQSKLSEILVEASAEFAAKQIELNMLKEEQIQKERLSRLEYEQKLAVEAHQNELKRLETRRELEVAHVRLNAYSQVNTSVQNHNKTLITDIDNTFKQYETGPGTTHESKPASPAVVGMNPFNVVSSFDKPKQKMLHQAMPRCPLSTPQPLDNTTKNSNDTNTLEIVNLKRLPVPEPAVFTGDSLQYMEWKTSFEMLIDRKGIPTTEKIFYLKKYVGGAARKALEGYFYNTNQTAYDNARKVLRKGHLNKDCKRKHTCNTCKGKHPPCLHEERPPVRQQTSNVSDSNDVNNVELKTSKLFKAVTELPHLVMKDLVNALEGDFAHDKGQLKKVSQEEITFLYIMDDYIRKRNDGHLEMPLSFKERPQMENNKKLEELRLNHLKRKLMNDQKYHEQNKVFMNEMLTRGDAELVTTEG</sequence>
<feature type="coiled-coil region" evidence="1">
    <location>
        <begin position="116"/>
        <end position="174"/>
    </location>
</feature>
<keyword evidence="4" id="KW-1185">Reference proteome</keyword>
<proteinExistence type="predicted"/>
<evidence type="ECO:0000256" key="2">
    <source>
        <dbReference type="SAM" id="MobiDB-lite"/>
    </source>
</evidence>
<dbReference type="PANTHER" id="PTHR47331:SF5">
    <property type="entry name" value="RIBONUCLEASE H"/>
    <property type="match status" value="1"/>
</dbReference>
<evidence type="ECO:0000256" key="1">
    <source>
        <dbReference type="SAM" id="Coils"/>
    </source>
</evidence>
<keyword evidence="1" id="KW-0175">Coiled coil</keyword>
<dbReference type="Proteomes" id="UP000683360">
    <property type="component" value="Unassembled WGS sequence"/>
</dbReference>
<organism evidence="3 4">
    <name type="scientific">Mytilus edulis</name>
    <name type="common">Blue mussel</name>
    <dbReference type="NCBI Taxonomy" id="6550"/>
    <lineage>
        <taxon>Eukaryota</taxon>
        <taxon>Metazoa</taxon>
        <taxon>Spiralia</taxon>
        <taxon>Lophotrochozoa</taxon>
        <taxon>Mollusca</taxon>
        <taxon>Bivalvia</taxon>
        <taxon>Autobranchia</taxon>
        <taxon>Pteriomorphia</taxon>
        <taxon>Mytilida</taxon>
        <taxon>Mytiloidea</taxon>
        <taxon>Mytilidae</taxon>
        <taxon>Mytilinae</taxon>
        <taxon>Mytilus</taxon>
    </lineage>
</organism>
<dbReference type="AlphaFoldDB" id="A0A8S3SIM0"/>
<accession>A0A8S3SIM0</accession>
<reference evidence="3" key="1">
    <citation type="submission" date="2021-03" db="EMBL/GenBank/DDBJ databases">
        <authorList>
            <person name="Bekaert M."/>
        </authorList>
    </citation>
    <scope>NUCLEOTIDE SEQUENCE</scope>
</reference>
<gene>
    <name evidence="3" type="ORF">MEDL_34114</name>
</gene>
<comment type="caution">
    <text evidence="3">The sequence shown here is derived from an EMBL/GenBank/DDBJ whole genome shotgun (WGS) entry which is preliminary data.</text>
</comment>
<dbReference type="PANTHER" id="PTHR47331">
    <property type="entry name" value="PHD-TYPE DOMAIN-CONTAINING PROTEIN"/>
    <property type="match status" value="1"/>
</dbReference>
<evidence type="ECO:0000313" key="3">
    <source>
        <dbReference type="EMBL" id="CAG2220648.1"/>
    </source>
</evidence>
<dbReference type="EMBL" id="CAJPWZ010001666">
    <property type="protein sequence ID" value="CAG2220648.1"/>
    <property type="molecule type" value="Genomic_DNA"/>
</dbReference>
<feature type="region of interest" description="Disordered" evidence="2">
    <location>
        <begin position="1"/>
        <end position="38"/>
    </location>
</feature>
<protein>
    <submittedName>
        <fullName evidence="3">Uncharacterized protein</fullName>
    </submittedName>
</protein>
<name>A0A8S3SIM0_MYTED</name>
<evidence type="ECO:0000313" key="4">
    <source>
        <dbReference type="Proteomes" id="UP000683360"/>
    </source>
</evidence>